<sequence length="324" mass="34698">MITQPVVRIEAVFSHSDGCSVVDVQIRTASSEHPGPEGIQILKRGETPITVQDLEQVIQYLLSESIEPDTLTMELTEPAVTVSIVNGRLEADHENNRVEFALKAWNTRSTKPTEAGVCIRTLSGHERLVHGVATSPDGTIFTASGDGDVKQWDSATGQCIRTMRHGGRIWSIAISPDGSTIATSCDVDSFIEVWDTNTGQGTQTLIGHASYVSCVAFSPDGLTLVSGSHDCTAMVWDVETGQCRLTLSGHCRYVRGVAISPDGSTIYTGSLDYKVKQWSSATGDCIRTMNHGSGVAGISVSPDGPSSHQAVKMAIKYWDTATPS</sequence>
<dbReference type="PROSITE" id="PS50294">
    <property type="entry name" value="WD_REPEATS_REGION"/>
    <property type="match status" value="3"/>
</dbReference>
<comment type="caution">
    <text evidence="4">The sequence shown here is derived from an EMBL/GenBank/DDBJ whole genome shotgun (WGS) entry which is preliminary data.</text>
</comment>
<evidence type="ECO:0000256" key="1">
    <source>
        <dbReference type="ARBA" id="ARBA00022574"/>
    </source>
</evidence>
<feature type="repeat" description="WD" evidence="3">
    <location>
        <begin position="162"/>
        <end position="204"/>
    </location>
</feature>
<dbReference type="PANTHER" id="PTHR19848:SF8">
    <property type="entry name" value="F-BOX AND WD REPEAT DOMAIN CONTAINING 7"/>
    <property type="match status" value="1"/>
</dbReference>
<dbReference type="Proteomes" id="UP000717585">
    <property type="component" value="Unassembled WGS sequence"/>
</dbReference>
<name>A0A8J6BCU8_9EUKA</name>
<reference evidence="4" key="1">
    <citation type="submission" date="2021-05" db="EMBL/GenBank/DDBJ databases">
        <title>A free-living protist that lacks canonical eukaryotic 1 DNA replication and segregation systems.</title>
        <authorList>
            <person name="Salas-Leiva D.E."/>
            <person name="Tromer E.C."/>
            <person name="Curtis B.A."/>
            <person name="Jerlstrom-Hultqvist J."/>
            <person name="Kolisko M."/>
            <person name="Yi Z."/>
            <person name="Salas-Leiva J.S."/>
            <person name="Gallot-Lavallee L."/>
            <person name="Kops G.J.P.L."/>
            <person name="Archibald J.M."/>
            <person name="Simpson A.G.B."/>
            <person name="Roger A.J."/>
        </authorList>
    </citation>
    <scope>NUCLEOTIDE SEQUENCE</scope>
    <source>
        <strain evidence="4">BICM</strain>
    </source>
</reference>
<proteinExistence type="predicted"/>
<evidence type="ECO:0000256" key="3">
    <source>
        <dbReference type="PROSITE-ProRule" id="PRU00221"/>
    </source>
</evidence>
<keyword evidence="1 3" id="KW-0853">WD repeat</keyword>
<evidence type="ECO:0000313" key="5">
    <source>
        <dbReference type="Proteomes" id="UP000717585"/>
    </source>
</evidence>
<evidence type="ECO:0000313" key="4">
    <source>
        <dbReference type="EMBL" id="KAG9394797.1"/>
    </source>
</evidence>
<dbReference type="Pfam" id="PF00400">
    <property type="entry name" value="WD40"/>
    <property type="match status" value="4"/>
</dbReference>
<dbReference type="InterPro" id="IPR001680">
    <property type="entry name" value="WD40_rpt"/>
</dbReference>
<feature type="repeat" description="WD" evidence="3">
    <location>
        <begin position="122"/>
        <end position="162"/>
    </location>
</feature>
<feature type="repeat" description="WD" evidence="3">
    <location>
        <begin position="247"/>
        <end position="288"/>
    </location>
</feature>
<feature type="repeat" description="WD" evidence="3">
    <location>
        <begin position="205"/>
        <end position="246"/>
    </location>
</feature>
<dbReference type="SUPFAM" id="SSF50998">
    <property type="entry name" value="Quinoprotein alcohol dehydrogenase-like"/>
    <property type="match status" value="1"/>
</dbReference>
<dbReference type="EMBL" id="JAHDYR010000013">
    <property type="protein sequence ID" value="KAG9394797.1"/>
    <property type="molecule type" value="Genomic_DNA"/>
</dbReference>
<protein>
    <submittedName>
        <fullName evidence="4">Uncharacterized protein</fullName>
    </submittedName>
</protein>
<dbReference type="InterPro" id="IPR015943">
    <property type="entry name" value="WD40/YVTN_repeat-like_dom_sf"/>
</dbReference>
<keyword evidence="2" id="KW-0677">Repeat</keyword>
<dbReference type="CDD" id="cd00200">
    <property type="entry name" value="WD40"/>
    <property type="match status" value="1"/>
</dbReference>
<dbReference type="AlphaFoldDB" id="A0A8J6BCU8"/>
<keyword evidence="5" id="KW-1185">Reference proteome</keyword>
<evidence type="ECO:0000256" key="2">
    <source>
        <dbReference type="ARBA" id="ARBA00022737"/>
    </source>
</evidence>
<accession>A0A8J6BCU8</accession>
<dbReference type="OrthoDB" id="538223at2759"/>
<dbReference type="InterPro" id="IPR011047">
    <property type="entry name" value="Quinoprotein_ADH-like_sf"/>
</dbReference>
<dbReference type="PROSITE" id="PS50082">
    <property type="entry name" value="WD_REPEATS_2"/>
    <property type="match status" value="4"/>
</dbReference>
<gene>
    <name evidence="4" type="ORF">J8273_3774</name>
</gene>
<dbReference type="InterPro" id="IPR019775">
    <property type="entry name" value="WD40_repeat_CS"/>
</dbReference>
<dbReference type="PANTHER" id="PTHR19848">
    <property type="entry name" value="WD40 REPEAT PROTEIN"/>
    <property type="match status" value="1"/>
</dbReference>
<organism evidence="4 5">
    <name type="scientific">Carpediemonas membranifera</name>
    <dbReference type="NCBI Taxonomy" id="201153"/>
    <lineage>
        <taxon>Eukaryota</taxon>
        <taxon>Metamonada</taxon>
        <taxon>Carpediemonas-like organisms</taxon>
        <taxon>Carpediemonas</taxon>
    </lineage>
</organism>
<dbReference type="SMART" id="SM00320">
    <property type="entry name" value="WD40"/>
    <property type="match status" value="5"/>
</dbReference>
<dbReference type="Gene3D" id="2.130.10.10">
    <property type="entry name" value="YVTN repeat-like/Quinoprotein amine dehydrogenase"/>
    <property type="match status" value="2"/>
</dbReference>
<dbReference type="PROSITE" id="PS00678">
    <property type="entry name" value="WD_REPEATS_1"/>
    <property type="match status" value="2"/>
</dbReference>